<name>G5H599_9BACT</name>
<accession>G5H599</accession>
<protein>
    <submittedName>
        <fullName evidence="3">Uncharacterized protein</fullName>
    </submittedName>
</protein>
<reference evidence="3 4" key="1">
    <citation type="submission" date="2011-08" db="EMBL/GenBank/DDBJ databases">
        <title>The Genome Sequence of Alistipes indistinctus YIT 12060.</title>
        <authorList>
            <consortium name="The Broad Institute Genome Sequencing Platform"/>
            <person name="Earl A."/>
            <person name="Ward D."/>
            <person name="Feldgarden M."/>
            <person name="Gevers D."/>
            <person name="Morotomi M."/>
            <person name="Young S.K."/>
            <person name="Zeng Q."/>
            <person name="Gargeya S."/>
            <person name="Fitzgerald M."/>
            <person name="Haas B."/>
            <person name="Abouelleil A."/>
            <person name="Alvarado L."/>
            <person name="Arachchi H.M."/>
            <person name="Berlin A."/>
            <person name="Brown A."/>
            <person name="Chapman S.B."/>
            <person name="Chen Z."/>
            <person name="Dunbar C."/>
            <person name="Freedman E."/>
            <person name="Gearin G."/>
            <person name="Gellesch M."/>
            <person name="Goldberg J."/>
            <person name="Griggs A."/>
            <person name="Gujja S."/>
            <person name="Heiman D."/>
            <person name="Howarth C."/>
            <person name="Larson L."/>
            <person name="Lui A."/>
            <person name="MacDonald P.J.P."/>
            <person name="Montmayeur A."/>
            <person name="Murphy C."/>
            <person name="Neiman D."/>
            <person name="Pearson M."/>
            <person name="Priest M."/>
            <person name="Roberts A."/>
            <person name="Saif S."/>
            <person name="Shea T."/>
            <person name="Shenoy N."/>
            <person name="Sisk P."/>
            <person name="Stolte C."/>
            <person name="Sykes S."/>
            <person name="Wortman J."/>
            <person name="Nusbaum C."/>
            <person name="Birren B."/>
        </authorList>
    </citation>
    <scope>NUCLEOTIDE SEQUENCE [LARGE SCALE GENOMIC DNA]</scope>
    <source>
        <strain evidence="3 4">YIT 12060</strain>
    </source>
</reference>
<dbReference type="RefSeq" id="WP_009132915.1">
    <property type="nucleotide sequence ID" value="NZ_CP102250.1"/>
</dbReference>
<keyword evidence="4" id="KW-1185">Reference proteome</keyword>
<dbReference type="AlphaFoldDB" id="G5H599"/>
<organism evidence="3 4">
    <name type="scientific">Alistipes indistinctus YIT 12060</name>
    <dbReference type="NCBI Taxonomy" id="742725"/>
    <lineage>
        <taxon>Bacteria</taxon>
        <taxon>Pseudomonadati</taxon>
        <taxon>Bacteroidota</taxon>
        <taxon>Bacteroidia</taxon>
        <taxon>Bacteroidales</taxon>
        <taxon>Rikenellaceae</taxon>
        <taxon>Alistipes</taxon>
    </lineage>
</organism>
<dbReference type="Proteomes" id="UP000006008">
    <property type="component" value="Unassembled WGS sequence"/>
</dbReference>
<dbReference type="GeneID" id="92816535"/>
<evidence type="ECO:0000256" key="2">
    <source>
        <dbReference type="SAM" id="Phobius"/>
    </source>
</evidence>
<evidence type="ECO:0000313" key="4">
    <source>
        <dbReference type="Proteomes" id="UP000006008"/>
    </source>
</evidence>
<proteinExistence type="predicted"/>
<dbReference type="HOGENOM" id="CLU_081205_0_0_10"/>
<keyword evidence="2" id="KW-1133">Transmembrane helix</keyword>
<feature type="transmembrane region" description="Helical" evidence="2">
    <location>
        <begin position="41"/>
        <end position="60"/>
    </location>
</feature>
<feature type="coiled-coil region" evidence="1">
    <location>
        <begin position="162"/>
        <end position="189"/>
    </location>
</feature>
<sequence>MDNYNNNYQQDYNQGYNQGYDPGYGGYPPQQTPPQKSIKGLKIMIVILAVILGALSVLYFTQVKQMQADYAEARDTLTARLTMMLANYDTLSTENDTLAQHLTTERFKADSLLETLKNERVLTRRKIKDYEKRLGYMRTVMEGYIHQIDSLNTLNQKLVNENITYRKQITSARLRADKAEEKAQELSTKVQKGAVIRARDIALVALNRSDKVVSRAARAERLRVDFVLVGNELSQPGERNVYARIIGPDGYVLANRSNAAFNYEGDMITYSATRQVDYQNEDLSVSLFYNGTGITGGKYQVMIYIDGHLIGSNEIILR</sequence>
<dbReference type="EMBL" id="ADLD01000003">
    <property type="protein sequence ID" value="EHB93338.1"/>
    <property type="molecule type" value="Genomic_DNA"/>
</dbReference>
<dbReference type="STRING" id="742725.HMPREF9450_00109"/>
<evidence type="ECO:0000313" key="3">
    <source>
        <dbReference type="EMBL" id="EHB93338.1"/>
    </source>
</evidence>
<dbReference type="OrthoDB" id="1115172at2"/>
<keyword evidence="2" id="KW-0472">Membrane</keyword>
<keyword evidence="2" id="KW-0812">Transmembrane</keyword>
<dbReference type="eggNOG" id="COG1196">
    <property type="taxonomic scope" value="Bacteria"/>
</dbReference>
<dbReference type="PATRIC" id="fig|742725.3.peg.123"/>
<comment type="caution">
    <text evidence="3">The sequence shown here is derived from an EMBL/GenBank/DDBJ whole genome shotgun (WGS) entry which is preliminary data.</text>
</comment>
<keyword evidence="1" id="KW-0175">Coiled coil</keyword>
<gene>
    <name evidence="3" type="ORF">HMPREF9450_00109</name>
</gene>
<evidence type="ECO:0000256" key="1">
    <source>
        <dbReference type="SAM" id="Coils"/>
    </source>
</evidence>